<evidence type="ECO:0008006" key="3">
    <source>
        <dbReference type="Google" id="ProtNLM"/>
    </source>
</evidence>
<gene>
    <name evidence="1" type="ORF">AAFH96_04640</name>
</gene>
<keyword evidence="2" id="KW-1185">Reference proteome</keyword>
<dbReference type="EMBL" id="JBCGDC010000009">
    <property type="protein sequence ID" value="MFB6392387.1"/>
    <property type="molecule type" value="Genomic_DNA"/>
</dbReference>
<dbReference type="RefSeq" id="WP_375733152.1">
    <property type="nucleotide sequence ID" value="NZ_JBCGDC010000009.1"/>
</dbReference>
<protein>
    <recommendedName>
        <fullName evidence="3">XRE family transcriptional regulator</fullName>
    </recommendedName>
</protein>
<evidence type="ECO:0000313" key="2">
    <source>
        <dbReference type="Proteomes" id="UP001582793"/>
    </source>
</evidence>
<name>A0ABV5CKC6_9ACTN</name>
<proteinExistence type="predicted"/>
<reference evidence="1 2" key="1">
    <citation type="submission" date="2024-04" db="EMBL/GenBank/DDBJ databases">
        <title>Polymorphospora sp. isolated from Baiyangdian Lake in Xiong'an New Area.</title>
        <authorList>
            <person name="Zhang X."/>
            <person name="Liu J."/>
        </authorList>
    </citation>
    <scope>NUCLEOTIDE SEQUENCE [LARGE SCALE GENOMIC DNA]</scope>
    <source>
        <strain evidence="1 2">2-325</strain>
    </source>
</reference>
<dbReference type="Proteomes" id="UP001582793">
    <property type="component" value="Unassembled WGS sequence"/>
</dbReference>
<evidence type="ECO:0000313" key="1">
    <source>
        <dbReference type="EMBL" id="MFB6392387.1"/>
    </source>
</evidence>
<accession>A0ABV5CKC6</accession>
<organism evidence="1 2">
    <name type="scientific">Polymorphospora lycopeni</name>
    <dbReference type="NCBI Taxonomy" id="3140240"/>
    <lineage>
        <taxon>Bacteria</taxon>
        <taxon>Bacillati</taxon>
        <taxon>Actinomycetota</taxon>
        <taxon>Actinomycetes</taxon>
        <taxon>Micromonosporales</taxon>
        <taxon>Micromonosporaceae</taxon>
        <taxon>Polymorphospora</taxon>
    </lineage>
</organism>
<comment type="caution">
    <text evidence="1">The sequence shown here is derived from an EMBL/GenBank/DDBJ whole genome shotgun (WGS) entry which is preliminary data.</text>
</comment>
<sequence length="93" mass="10132">MAQVPTVASIVQHYLTRHEDGRTLHDIADRLRQRTGSGSSSSISAWVRGQRMPALKHVRALRATLGCVCLDYSDAAIADAYSRASAAHLVKMV</sequence>